<name>A0A3M7PQB4_BRAPC</name>
<sequence>MENLGFRAIYTLRIIIYLRNLRNLRNHFEFKFLRAGQKYDHIIVDFTEIFKLNSKILRVFICIIVIQINCKFSWVQMVNTTAVFPFYNFEQIFSVYDCCVELHMKNNFLFFHGIAILRANRPKISYNNYVRVVPLLEMRFK</sequence>
<reference evidence="1 2" key="1">
    <citation type="journal article" date="2018" name="Sci. Rep.">
        <title>Genomic signatures of local adaptation to the degree of environmental predictability in rotifers.</title>
        <authorList>
            <person name="Franch-Gras L."/>
            <person name="Hahn C."/>
            <person name="Garcia-Roger E.M."/>
            <person name="Carmona M.J."/>
            <person name="Serra M."/>
            <person name="Gomez A."/>
        </authorList>
    </citation>
    <scope>NUCLEOTIDE SEQUENCE [LARGE SCALE GENOMIC DNA]</scope>
    <source>
        <strain evidence="1">HYR1</strain>
    </source>
</reference>
<protein>
    <submittedName>
        <fullName evidence="1">Uncharacterized protein</fullName>
    </submittedName>
</protein>
<evidence type="ECO:0000313" key="1">
    <source>
        <dbReference type="EMBL" id="RNA01099.1"/>
    </source>
</evidence>
<accession>A0A3M7PQB4</accession>
<dbReference type="EMBL" id="REGN01009469">
    <property type="protein sequence ID" value="RNA01099.1"/>
    <property type="molecule type" value="Genomic_DNA"/>
</dbReference>
<dbReference type="AlphaFoldDB" id="A0A3M7PQB4"/>
<dbReference type="Proteomes" id="UP000276133">
    <property type="component" value="Unassembled WGS sequence"/>
</dbReference>
<evidence type="ECO:0000313" key="2">
    <source>
        <dbReference type="Proteomes" id="UP000276133"/>
    </source>
</evidence>
<keyword evidence="2" id="KW-1185">Reference proteome</keyword>
<comment type="caution">
    <text evidence="1">The sequence shown here is derived from an EMBL/GenBank/DDBJ whole genome shotgun (WGS) entry which is preliminary data.</text>
</comment>
<organism evidence="1 2">
    <name type="scientific">Brachionus plicatilis</name>
    <name type="common">Marine rotifer</name>
    <name type="synonym">Brachionus muelleri</name>
    <dbReference type="NCBI Taxonomy" id="10195"/>
    <lineage>
        <taxon>Eukaryota</taxon>
        <taxon>Metazoa</taxon>
        <taxon>Spiralia</taxon>
        <taxon>Gnathifera</taxon>
        <taxon>Rotifera</taxon>
        <taxon>Eurotatoria</taxon>
        <taxon>Monogononta</taxon>
        <taxon>Pseudotrocha</taxon>
        <taxon>Ploima</taxon>
        <taxon>Brachionidae</taxon>
        <taxon>Brachionus</taxon>
    </lineage>
</organism>
<gene>
    <name evidence="1" type="ORF">BpHYR1_022367</name>
</gene>
<proteinExistence type="predicted"/>